<dbReference type="STRING" id="225345.CLCHR_12420"/>
<dbReference type="RefSeq" id="WP_079438826.1">
    <property type="nucleotide sequence ID" value="NZ_JBLZIA010000017.1"/>
</dbReference>
<name>A0A1V4IW58_9CLOT</name>
<evidence type="ECO:0000313" key="4">
    <source>
        <dbReference type="Proteomes" id="UP000191056"/>
    </source>
</evidence>
<dbReference type="InterPro" id="IPR018745">
    <property type="entry name" value="MpsC"/>
</dbReference>
<gene>
    <name evidence="3" type="ORF">CLCHR_12420</name>
    <name evidence="2" type="ORF">GKZ28_25630</name>
</gene>
<keyword evidence="4" id="KW-1185">Reference proteome</keyword>
<evidence type="ECO:0000259" key="1">
    <source>
        <dbReference type="Pfam" id="PF10057"/>
    </source>
</evidence>
<dbReference type="Pfam" id="PF10057">
    <property type="entry name" value="MpsC"/>
    <property type="match status" value="1"/>
</dbReference>
<organism evidence="3 4">
    <name type="scientific">Clostridium chromiireducens</name>
    <dbReference type="NCBI Taxonomy" id="225345"/>
    <lineage>
        <taxon>Bacteria</taxon>
        <taxon>Bacillati</taxon>
        <taxon>Bacillota</taxon>
        <taxon>Clostridia</taxon>
        <taxon>Eubacteriales</taxon>
        <taxon>Clostridiaceae</taxon>
        <taxon>Clostridium</taxon>
    </lineage>
</organism>
<dbReference type="OrthoDB" id="2630594at2"/>
<proteinExistence type="predicted"/>
<dbReference type="Proteomes" id="UP000656077">
    <property type="component" value="Unassembled WGS sequence"/>
</dbReference>
<dbReference type="EMBL" id="MZGT01000013">
    <property type="protein sequence ID" value="OPJ64271.1"/>
    <property type="molecule type" value="Genomic_DNA"/>
</dbReference>
<sequence length="116" mass="13424">MSAINLELQEQIKKVAVKIIKYYRGRGPEYVKVKIDSPDTITVDVKGILSNLSEILVNEGAVNIVTDYWKIMKPHLEKNFLQEVKDILKKDFTYSWKICNIENDNRTVVITINLIN</sequence>
<evidence type="ECO:0000313" key="2">
    <source>
        <dbReference type="EMBL" id="MVX67037.1"/>
    </source>
</evidence>
<reference evidence="3 4" key="1">
    <citation type="submission" date="2017-03" db="EMBL/GenBank/DDBJ databases">
        <title>Genome sequence of Clostridium chromiireducens DSM 23318.</title>
        <authorList>
            <person name="Poehlein A."/>
            <person name="Daniel R."/>
        </authorList>
    </citation>
    <scope>NUCLEOTIDE SEQUENCE [LARGE SCALE GENOMIC DNA]</scope>
    <source>
        <strain evidence="3 4">DSM 23318</strain>
    </source>
</reference>
<comment type="caution">
    <text evidence="3">The sequence shown here is derived from an EMBL/GenBank/DDBJ whole genome shotgun (WGS) entry which is preliminary data.</text>
</comment>
<feature type="domain" description="Na+-translocating membrane potential-generating system MpsC" evidence="1">
    <location>
        <begin position="7"/>
        <end position="112"/>
    </location>
</feature>
<protein>
    <submittedName>
        <fullName evidence="2">DUF2294 family protein</fullName>
    </submittedName>
</protein>
<reference evidence="2" key="2">
    <citation type="submission" date="2019-12" db="EMBL/GenBank/DDBJ databases">
        <title>Microbes associate with the intestines of laboratory mice.</title>
        <authorList>
            <person name="Navarre W."/>
            <person name="Wong E."/>
        </authorList>
    </citation>
    <scope>NUCLEOTIDE SEQUENCE</scope>
    <source>
        <strain evidence="2">NM79_F5</strain>
    </source>
</reference>
<accession>A0A1V4IW58</accession>
<dbReference type="EMBL" id="WSRQ01000086">
    <property type="protein sequence ID" value="MVX67037.1"/>
    <property type="molecule type" value="Genomic_DNA"/>
</dbReference>
<dbReference type="Proteomes" id="UP000191056">
    <property type="component" value="Unassembled WGS sequence"/>
</dbReference>
<evidence type="ECO:0000313" key="3">
    <source>
        <dbReference type="EMBL" id="OPJ64271.1"/>
    </source>
</evidence>
<dbReference type="AlphaFoldDB" id="A0A1V4IW58"/>